<dbReference type="Gene3D" id="3.40.630.30">
    <property type="match status" value="1"/>
</dbReference>
<feature type="domain" description="N-acetyltransferase" evidence="1">
    <location>
        <begin position="14"/>
        <end position="175"/>
    </location>
</feature>
<evidence type="ECO:0000313" key="3">
    <source>
        <dbReference type="Proteomes" id="UP000679779"/>
    </source>
</evidence>
<reference evidence="2" key="1">
    <citation type="submission" date="2021-03" db="EMBL/GenBank/DDBJ databases">
        <title>Antimicrobial resistance genes in bacteria isolated from Japanese honey, and their potential for conferring macrolide and lincosamide resistance in the American foulbrood pathogen Paenibacillus larvae.</title>
        <authorList>
            <person name="Okamoto M."/>
            <person name="Kumagai M."/>
            <person name="Kanamori H."/>
            <person name="Takamatsu D."/>
        </authorList>
    </citation>
    <scope>NUCLEOTIDE SEQUENCE</scope>
    <source>
        <strain evidence="2">J2TS6</strain>
    </source>
</reference>
<proteinExistence type="predicted"/>
<dbReference type="AlphaFoldDB" id="A0A919XGF1"/>
<comment type="caution">
    <text evidence="2">The sequence shown here is derived from an EMBL/GenBank/DDBJ whole genome shotgun (WGS) entry which is preliminary data.</text>
</comment>
<dbReference type="PANTHER" id="PTHR43792">
    <property type="entry name" value="GNAT FAMILY, PUTATIVE (AFU_ORTHOLOGUE AFUA_3G00765)-RELATED-RELATED"/>
    <property type="match status" value="1"/>
</dbReference>
<dbReference type="InterPro" id="IPR000182">
    <property type="entry name" value="GNAT_dom"/>
</dbReference>
<dbReference type="InterPro" id="IPR051531">
    <property type="entry name" value="N-acetyltransferase"/>
</dbReference>
<accession>A0A919XGF1</accession>
<dbReference type="SUPFAM" id="SSF55729">
    <property type="entry name" value="Acyl-CoA N-acyltransferases (Nat)"/>
    <property type="match status" value="1"/>
</dbReference>
<dbReference type="RefSeq" id="WP_160040734.1">
    <property type="nucleotide sequence ID" value="NZ_BORQ01000001.1"/>
</dbReference>
<name>A0A919XGF1_9BACL</name>
<dbReference type="GO" id="GO:0016747">
    <property type="term" value="F:acyltransferase activity, transferring groups other than amino-acyl groups"/>
    <property type="evidence" value="ECO:0007669"/>
    <property type="project" value="InterPro"/>
</dbReference>
<dbReference type="InterPro" id="IPR016181">
    <property type="entry name" value="Acyl_CoA_acyltransferase"/>
</dbReference>
<dbReference type="PANTHER" id="PTHR43792:SF1">
    <property type="entry name" value="N-ACETYLTRANSFERASE DOMAIN-CONTAINING PROTEIN"/>
    <property type="match status" value="1"/>
</dbReference>
<gene>
    <name evidence="2" type="ORF">J2TS6_16360</name>
</gene>
<dbReference type="EMBL" id="BORQ01000001">
    <property type="protein sequence ID" value="GIO30495.1"/>
    <property type="molecule type" value="Genomic_DNA"/>
</dbReference>
<keyword evidence="3" id="KW-1185">Reference proteome</keyword>
<dbReference type="Pfam" id="PF13302">
    <property type="entry name" value="Acetyltransf_3"/>
    <property type="match status" value="1"/>
</dbReference>
<protein>
    <submittedName>
        <fullName evidence="2">N-acetyltransferase</fullName>
    </submittedName>
</protein>
<evidence type="ECO:0000313" key="2">
    <source>
        <dbReference type="EMBL" id="GIO30495.1"/>
    </source>
</evidence>
<dbReference type="Proteomes" id="UP000679779">
    <property type="component" value="Unassembled WGS sequence"/>
</dbReference>
<dbReference type="PROSITE" id="PS51186">
    <property type="entry name" value="GNAT"/>
    <property type="match status" value="1"/>
</dbReference>
<organism evidence="2 3">
    <name type="scientific">Paenibacillus albilobatus</name>
    <dbReference type="NCBI Taxonomy" id="2716884"/>
    <lineage>
        <taxon>Bacteria</taxon>
        <taxon>Bacillati</taxon>
        <taxon>Bacillota</taxon>
        <taxon>Bacilli</taxon>
        <taxon>Bacillales</taxon>
        <taxon>Paenibacillaceae</taxon>
        <taxon>Paenibacillus</taxon>
    </lineage>
</organism>
<evidence type="ECO:0000259" key="1">
    <source>
        <dbReference type="PROSITE" id="PS51186"/>
    </source>
</evidence>
<sequence length="219" mass="25778">MSDLNTVYIETERLVVRSFGEQDFEQFKRLLDLYGGWQRQKPKAKEFFDWHLSNYEKMDIITGTICLGVFEKETGEILGQVAAQEHDDLHEPEFGYGILPYAREKGYAKEAAKGTLGWIQEKYDIPYIIGTAAINNIPSQKVLEYCGFQLVDEQNLLIHMMNERHDFKYYRYYFHPLCLLYAFSLLHKNRRHPHEKARNFPSLRQSAGGCFFPNKIYND</sequence>